<reference evidence="1 2" key="1">
    <citation type="submission" date="2021-07" db="EMBL/GenBank/DDBJ databases">
        <title>Paenibacillus radiodurans sp. nov., isolated from the southeastern edge of Tengger Desert.</title>
        <authorList>
            <person name="Zhang G."/>
        </authorList>
    </citation>
    <scope>NUCLEOTIDE SEQUENCE [LARGE SCALE GENOMIC DNA]</scope>
    <source>
        <strain evidence="1 2">CCM 7311</strain>
    </source>
</reference>
<evidence type="ECO:0000313" key="1">
    <source>
        <dbReference type="EMBL" id="MBW7461779.1"/>
    </source>
</evidence>
<dbReference type="Proteomes" id="UP001519887">
    <property type="component" value="Unassembled WGS sequence"/>
</dbReference>
<dbReference type="EMBL" id="JAHZIK010003265">
    <property type="protein sequence ID" value="MBW7461779.1"/>
    <property type="molecule type" value="Genomic_DNA"/>
</dbReference>
<accession>A0ABS7CLF8</accession>
<gene>
    <name evidence="1" type="ORF">K0U00_47790</name>
</gene>
<proteinExistence type="predicted"/>
<feature type="non-terminal residue" evidence="1">
    <location>
        <position position="1"/>
    </location>
</feature>
<evidence type="ECO:0000313" key="2">
    <source>
        <dbReference type="Proteomes" id="UP001519887"/>
    </source>
</evidence>
<protein>
    <submittedName>
        <fullName evidence="1">Uncharacterized protein</fullName>
    </submittedName>
</protein>
<organism evidence="1 2">
    <name type="scientific">Paenibacillus sepulcri</name>
    <dbReference type="NCBI Taxonomy" id="359917"/>
    <lineage>
        <taxon>Bacteria</taxon>
        <taxon>Bacillati</taxon>
        <taxon>Bacillota</taxon>
        <taxon>Bacilli</taxon>
        <taxon>Bacillales</taxon>
        <taxon>Paenibacillaceae</taxon>
        <taxon>Paenibacillus</taxon>
    </lineage>
</organism>
<comment type="caution">
    <text evidence="1">The sequence shown here is derived from an EMBL/GenBank/DDBJ whole genome shotgun (WGS) entry which is preliminary data.</text>
</comment>
<name>A0ABS7CLF8_9BACL</name>
<keyword evidence="2" id="KW-1185">Reference proteome</keyword>
<sequence length="90" mass="9490">PAHKRANVIAGLSGAEAILFGMAGLQPAPDGSLKVFPQPPSEGRVSITGYVHRGRRIDIHMKPAHCEILCDGTTVYEGMPALIVIPCGTE</sequence>